<proteinExistence type="predicted"/>
<dbReference type="Proteomes" id="UP000199515">
    <property type="component" value="Unassembled WGS sequence"/>
</dbReference>
<dbReference type="AlphaFoldDB" id="A0A1H3S0X4"/>
<evidence type="ECO:0000313" key="2">
    <source>
        <dbReference type="Proteomes" id="UP000199515"/>
    </source>
</evidence>
<evidence type="ECO:0000313" key="1">
    <source>
        <dbReference type="EMBL" id="SDZ30819.1"/>
    </source>
</evidence>
<sequence length="36" mass="3774">MVDLRRIVGFCDCAAGLPVSGTGRDASCLTSLFRSV</sequence>
<keyword evidence="2" id="KW-1185">Reference proteome</keyword>
<accession>A0A1H3S0X4</accession>
<dbReference type="EMBL" id="FNON01000012">
    <property type="protein sequence ID" value="SDZ30819.1"/>
    <property type="molecule type" value="Genomic_DNA"/>
</dbReference>
<dbReference type="STRING" id="589385.SAMN05421504_112104"/>
<organism evidence="1 2">
    <name type="scientific">Amycolatopsis xylanica</name>
    <dbReference type="NCBI Taxonomy" id="589385"/>
    <lineage>
        <taxon>Bacteria</taxon>
        <taxon>Bacillati</taxon>
        <taxon>Actinomycetota</taxon>
        <taxon>Actinomycetes</taxon>
        <taxon>Pseudonocardiales</taxon>
        <taxon>Pseudonocardiaceae</taxon>
        <taxon>Amycolatopsis</taxon>
    </lineage>
</organism>
<reference evidence="1 2" key="1">
    <citation type="submission" date="2016-10" db="EMBL/GenBank/DDBJ databases">
        <authorList>
            <person name="de Groot N.N."/>
        </authorList>
    </citation>
    <scope>NUCLEOTIDE SEQUENCE [LARGE SCALE GENOMIC DNA]</scope>
    <source>
        <strain evidence="1 2">CPCC 202699</strain>
    </source>
</reference>
<protein>
    <submittedName>
        <fullName evidence="1">Uncharacterized protein</fullName>
    </submittedName>
</protein>
<gene>
    <name evidence="1" type="ORF">SAMN05421504_112104</name>
</gene>
<name>A0A1H3S0X4_9PSEU</name>